<comment type="caution">
    <text evidence="5">The sequence shown here is derived from an EMBL/GenBank/DDBJ whole genome shotgun (WGS) entry which is preliminary data.</text>
</comment>
<proteinExistence type="inferred from homology"/>
<accession>A0ABT3Z4Z9</accession>
<protein>
    <submittedName>
        <fullName evidence="5">ABC transporter substrate-binding protein</fullName>
    </submittedName>
</protein>
<gene>
    <name evidence="5" type="ORF">OEG84_03730</name>
</gene>
<dbReference type="PANTHER" id="PTHR30024:SF47">
    <property type="entry name" value="TAURINE-BINDING PERIPLASMIC PROTEIN"/>
    <property type="match status" value="1"/>
</dbReference>
<evidence type="ECO:0000313" key="6">
    <source>
        <dbReference type="Proteomes" id="UP001073227"/>
    </source>
</evidence>
<keyword evidence="6" id="KW-1185">Reference proteome</keyword>
<name>A0ABT3Z4Z9_9HYPH</name>
<evidence type="ECO:0000256" key="4">
    <source>
        <dbReference type="SAM" id="SignalP"/>
    </source>
</evidence>
<evidence type="ECO:0000256" key="1">
    <source>
        <dbReference type="ARBA" id="ARBA00004418"/>
    </source>
</evidence>
<keyword evidence="3 4" id="KW-0732">Signal</keyword>
<dbReference type="EMBL" id="JAOVZR010000001">
    <property type="protein sequence ID" value="MCY0146847.1"/>
    <property type="molecule type" value="Genomic_DNA"/>
</dbReference>
<comment type="subcellular location">
    <subcellularLocation>
        <location evidence="1">Periplasm</location>
    </subcellularLocation>
</comment>
<dbReference type="Pfam" id="PF13379">
    <property type="entry name" value="NMT1_2"/>
    <property type="match status" value="1"/>
</dbReference>
<dbReference type="Proteomes" id="UP001073227">
    <property type="component" value="Unassembled WGS sequence"/>
</dbReference>
<dbReference type="Gene3D" id="3.40.190.10">
    <property type="entry name" value="Periplasmic binding protein-like II"/>
    <property type="match status" value="2"/>
</dbReference>
<feature type="chain" id="PRO_5047137257" evidence="4">
    <location>
        <begin position="22"/>
        <end position="352"/>
    </location>
</feature>
<comment type="similarity">
    <text evidence="2">Belongs to the bacterial solute-binding protein SsuA/TauA family.</text>
</comment>
<feature type="signal peptide" evidence="4">
    <location>
        <begin position="1"/>
        <end position="21"/>
    </location>
</feature>
<reference evidence="5" key="1">
    <citation type="submission" date="2022-10" db="EMBL/GenBank/DDBJ databases">
        <title>Hoeflea sp. G2-23, isolated from marine algae.</title>
        <authorList>
            <person name="Kristyanto S."/>
            <person name="Kim J.M."/>
            <person name="Jeon C.O."/>
        </authorList>
    </citation>
    <scope>NUCLEOTIDE SEQUENCE</scope>
    <source>
        <strain evidence="5">G2-23</strain>
    </source>
</reference>
<dbReference type="SUPFAM" id="SSF53850">
    <property type="entry name" value="Periplasmic binding protein-like II"/>
    <property type="match status" value="1"/>
</dbReference>
<dbReference type="RefSeq" id="WP_267652486.1">
    <property type="nucleotide sequence ID" value="NZ_JAOVZR010000001.1"/>
</dbReference>
<organism evidence="5 6">
    <name type="scientific">Hoeflea algicola</name>
    <dbReference type="NCBI Taxonomy" id="2983763"/>
    <lineage>
        <taxon>Bacteria</taxon>
        <taxon>Pseudomonadati</taxon>
        <taxon>Pseudomonadota</taxon>
        <taxon>Alphaproteobacteria</taxon>
        <taxon>Hyphomicrobiales</taxon>
        <taxon>Rhizobiaceae</taxon>
        <taxon>Hoeflea</taxon>
    </lineage>
</organism>
<evidence type="ECO:0000256" key="3">
    <source>
        <dbReference type="ARBA" id="ARBA00022729"/>
    </source>
</evidence>
<evidence type="ECO:0000313" key="5">
    <source>
        <dbReference type="EMBL" id="MCY0146847.1"/>
    </source>
</evidence>
<dbReference type="PANTHER" id="PTHR30024">
    <property type="entry name" value="ALIPHATIC SULFONATES-BINDING PROTEIN-RELATED"/>
    <property type="match status" value="1"/>
</dbReference>
<sequence length="352" mass="37383">MKRGFGVAGFAAALMAGVMTAAIMTVPAANAEEKVVANGELLRIQEYPGTILHFSQWVAADKGFCEDHGIRCEMVKIPSGPVGLQALAAGSIEVSFASTEVTMQAASRGNDVKLIVGHSPANIYTLNVHADVPRPNKDKGYPAVMQDLKGLNIGVTGRGSGTELQARALFIGAGMDPDDVTYIAVGAPGTAYPSFLARQVDAAMMFEPFGTICRLQKTCGTLVDLVGGEGPAEITSLNGAFETYAARTDFIEENTVAIDAFIQAITEATAWVNDPANFDELLEVVKGRFTLGEEIEDSENVLRELVKSGAPLYGAEIDRTAVKAFSDYLIQNELITDPVDPATFVYAKAPKP</sequence>
<evidence type="ECO:0000256" key="2">
    <source>
        <dbReference type="ARBA" id="ARBA00010742"/>
    </source>
</evidence>